<protein>
    <submittedName>
        <fullName evidence="1">Uncharacterized protein</fullName>
    </submittedName>
</protein>
<organism evidence="1 2">
    <name type="scientific">Spiromyces aspiralis</name>
    <dbReference type="NCBI Taxonomy" id="68401"/>
    <lineage>
        <taxon>Eukaryota</taxon>
        <taxon>Fungi</taxon>
        <taxon>Fungi incertae sedis</taxon>
        <taxon>Zoopagomycota</taxon>
        <taxon>Kickxellomycotina</taxon>
        <taxon>Kickxellomycetes</taxon>
        <taxon>Kickxellales</taxon>
        <taxon>Kickxellaceae</taxon>
        <taxon>Spiromyces</taxon>
    </lineage>
</organism>
<reference evidence="1" key="1">
    <citation type="submission" date="2022-06" db="EMBL/GenBank/DDBJ databases">
        <title>Phylogenomic reconstructions and comparative analyses of Kickxellomycotina fungi.</title>
        <authorList>
            <person name="Reynolds N.K."/>
            <person name="Stajich J.E."/>
            <person name="Barry K."/>
            <person name="Grigoriev I.V."/>
            <person name="Crous P."/>
            <person name="Smith M.E."/>
        </authorList>
    </citation>
    <scope>NUCLEOTIDE SEQUENCE</scope>
    <source>
        <strain evidence="1">RSA 2271</strain>
    </source>
</reference>
<evidence type="ECO:0000313" key="2">
    <source>
        <dbReference type="Proteomes" id="UP001145114"/>
    </source>
</evidence>
<name>A0ACC1HUR9_9FUNG</name>
<feature type="non-terminal residue" evidence="1">
    <location>
        <position position="1141"/>
    </location>
</feature>
<accession>A0ACC1HUR9</accession>
<sequence length="1141" mass="124368">VMAVNDCEIQESVEWEPAGQHDSRLSGAAFIEQDWLVYWTETGDVGLCGRRSGKTGQNGNIPQSHTTPCIENKGGGFEVVTALGANNAQHATHPLLFRFVNDPRSLTVTVHDLAYPEIAGLGAYGELPLAATFEVGGLWRKWLDALGSPGAVTALYLSRNNKLIVGRENGDILIVSNWHTLLQYMNGARRPEELEDELEVLSGHEGTVTALLEWAYPTSVAPSSLTNEFRSESSPMFLCSAAMDMTIKVWDIVRGEEIATIPVLSSPVVQLLRITPYPEYTWDSSVNTSLAYSMKLLILGITENNAIVLLSMKQLDCIYTTAPQARPIERITYNGECNELILLHAGSFSQKIVLDRLLDWAAGDCDDLALPSYTIDVNVYKEVPHSHYYDVTKTDIRLVGSRRCPIGLSVMYLPEFFELLMARSSSSSSSYPSSPLSLSRNHGVDSRSPSSRRRRMSLAEIGLGSRPLSQKSGLHLLSPLLAWGLDAKMDQIKVSSFGISRPPPNMTVSLCNDVAGAETYVFPPPQDDPVAQWCLSPTLNAQRLLSILSLVKSALKGMQQNGHPNSSDSTKDNSDHEQEAVRVINFYVGILAERVGPKFKQLPLAYLARYWISPSVTFQKAARTLFLSTIQRLTDNQRRTVLQYWSAQLSMAATNDLPHLYCALIVVCLIGSEFSGLLPAHTAENVALLLEDLTTDHSALVEGQMLAIELFSRGFSVWKAYVDCPRIIRALVWTTMSITDPAANQTHEPHHSSSVAMSQSRDGGKTSTTQLVSMTASKSAPGHPQNVPPMLVTEGRSPVVRDYADTPPPPQGFRSARGAIYRSAESEVALSDSGIASPRHKNARAVSHHFGSSSRLDTLRYAVESPPPLPPPPLWPESEVRQLQSTTVSPTTLTASAFAANPQPKARQQQQAGVGRSGISFSLVAMAKSALMQICALDIEMIARTILDMLNDVQDPKVRRDSLQLLSLVVTKYAKLMYPYLDQLMQAIVLSIDPKHISTRKALIRAAGTTLQDIVRLYGCVSFNSKTQYLAVGSPNGLCTIYDLRTCTRSAVLNGGASGNVTAVAISPNGDLVATFMQSTSQVAIWNPSPSILSMVAHSLWSGWYGGSSDNNSRRAKKAQSATTTTSAPVGGSQTHSRSSL</sequence>
<feature type="non-terminal residue" evidence="1">
    <location>
        <position position="1"/>
    </location>
</feature>
<dbReference type="EMBL" id="JAMZIH010000351">
    <property type="protein sequence ID" value="KAJ1679488.1"/>
    <property type="molecule type" value="Genomic_DNA"/>
</dbReference>
<comment type="caution">
    <text evidence="1">The sequence shown here is derived from an EMBL/GenBank/DDBJ whole genome shotgun (WGS) entry which is preliminary data.</text>
</comment>
<keyword evidence="2" id="KW-1185">Reference proteome</keyword>
<evidence type="ECO:0000313" key="1">
    <source>
        <dbReference type="EMBL" id="KAJ1679488.1"/>
    </source>
</evidence>
<dbReference type="Proteomes" id="UP001145114">
    <property type="component" value="Unassembled WGS sequence"/>
</dbReference>
<gene>
    <name evidence="1" type="ORF">EV182_001946</name>
</gene>
<proteinExistence type="predicted"/>